<evidence type="ECO:0000259" key="7">
    <source>
        <dbReference type="Pfam" id="PF00892"/>
    </source>
</evidence>
<protein>
    <submittedName>
        <fullName evidence="8">Membrane protein</fullName>
    </submittedName>
</protein>
<comment type="subcellular location">
    <subcellularLocation>
        <location evidence="1">Cell membrane</location>
        <topology evidence="1">Multi-pass membrane protein</topology>
    </subcellularLocation>
</comment>
<evidence type="ECO:0000256" key="2">
    <source>
        <dbReference type="ARBA" id="ARBA00022475"/>
    </source>
</evidence>
<feature type="transmembrane region" description="Helical" evidence="6">
    <location>
        <begin position="187"/>
        <end position="207"/>
    </location>
</feature>
<dbReference type="AlphaFoldDB" id="A0A252AY53"/>
<keyword evidence="4 6" id="KW-1133">Transmembrane helix</keyword>
<feature type="transmembrane region" description="Helical" evidence="6">
    <location>
        <begin position="160"/>
        <end position="180"/>
    </location>
</feature>
<evidence type="ECO:0000313" key="9">
    <source>
        <dbReference type="Proteomes" id="UP000194641"/>
    </source>
</evidence>
<keyword evidence="3 6" id="KW-0812">Transmembrane</keyword>
<feature type="transmembrane region" description="Helical" evidence="6">
    <location>
        <begin position="271"/>
        <end position="289"/>
    </location>
</feature>
<evidence type="ECO:0000256" key="1">
    <source>
        <dbReference type="ARBA" id="ARBA00004651"/>
    </source>
</evidence>
<feature type="domain" description="EamA" evidence="7">
    <location>
        <begin position="18"/>
        <end position="144"/>
    </location>
</feature>
<feature type="transmembrane region" description="Helical" evidence="6">
    <location>
        <begin position="128"/>
        <end position="154"/>
    </location>
</feature>
<evidence type="ECO:0000256" key="4">
    <source>
        <dbReference type="ARBA" id="ARBA00022989"/>
    </source>
</evidence>
<dbReference type="InterPro" id="IPR000620">
    <property type="entry name" value="EamA_dom"/>
</dbReference>
<evidence type="ECO:0000256" key="3">
    <source>
        <dbReference type="ARBA" id="ARBA00022692"/>
    </source>
</evidence>
<dbReference type="GO" id="GO:0005886">
    <property type="term" value="C:plasma membrane"/>
    <property type="evidence" value="ECO:0007669"/>
    <property type="project" value="UniProtKB-SubCell"/>
</dbReference>
<keyword evidence="5 6" id="KW-0472">Membrane</keyword>
<feature type="transmembrane region" description="Helical" evidence="6">
    <location>
        <begin position="17"/>
        <end position="37"/>
    </location>
</feature>
<accession>A0A252AY53</accession>
<dbReference type="PANTHER" id="PTHR42920">
    <property type="entry name" value="OS03G0707200 PROTEIN-RELATED"/>
    <property type="match status" value="1"/>
</dbReference>
<evidence type="ECO:0000256" key="5">
    <source>
        <dbReference type="ARBA" id="ARBA00023136"/>
    </source>
</evidence>
<dbReference type="SUPFAM" id="SSF103481">
    <property type="entry name" value="Multidrug resistance efflux transporter EmrE"/>
    <property type="match status" value="2"/>
</dbReference>
<dbReference type="PANTHER" id="PTHR42920:SF5">
    <property type="entry name" value="EAMA DOMAIN-CONTAINING PROTEIN"/>
    <property type="match status" value="1"/>
</dbReference>
<feature type="transmembrane region" description="Helical" evidence="6">
    <location>
        <begin position="213"/>
        <end position="235"/>
    </location>
</feature>
<name>A0A252AY53_9PROT</name>
<feature type="transmembrane region" description="Helical" evidence="6">
    <location>
        <begin position="43"/>
        <end position="61"/>
    </location>
</feature>
<dbReference type="EMBL" id="JOPA01000004">
    <property type="protein sequence ID" value="OUI96379.1"/>
    <property type="molecule type" value="Genomic_DNA"/>
</dbReference>
<evidence type="ECO:0000256" key="6">
    <source>
        <dbReference type="SAM" id="Phobius"/>
    </source>
</evidence>
<feature type="domain" description="EamA" evidence="7">
    <location>
        <begin position="159"/>
        <end position="285"/>
    </location>
</feature>
<gene>
    <name evidence="8" type="ORF">HK17_12270</name>
</gene>
<reference evidence="9" key="1">
    <citation type="submission" date="2014-06" db="EMBL/GenBank/DDBJ databases">
        <authorList>
            <person name="Winans N.J."/>
            <person name="Newell P.D."/>
            <person name="Douglas A.E."/>
        </authorList>
    </citation>
    <scope>NUCLEOTIDE SEQUENCE [LARGE SCALE GENOMIC DNA]</scope>
</reference>
<evidence type="ECO:0000313" key="8">
    <source>
        <dbReference type="EMBL" id="OUI96379.1"/>
    </source>
</evidence>
<feature type="transmembrane region" description="Helical" evidence="6">
    <location>
        <begin position="73"/>
        <end position="90"/>
    </location>
</feature>
<dbReference type="InterPro" id="IPR037185">
    <property type="entry name" value="EmrE-like"/>
</dbReference>
<proteinExistence type="predicted"/>
<feature type="transmembrane region" description="Helical" evidence="6">
    <location>
        <begin position="102"/>
        <end position="121"/>
    </location>
</feature>
<keyword evidence="2" id="KW-1003">Cell membrane</keyword>
<organism evidence="8 9">
    <name type="scientific">Acetobacter indonesiensis</name>
    <dbReference type="NCBI Taxonomy" id="104101"/>
    <lineage>
        <taxon>Bacteria</taxon>
        <taxon>Pseudomonadati</taxon>
        <taxon>Pseudomonadota</taxon>
        <taxon>Alphaproteobacteria</taxon>
        <taxon>Acetobacterales</taxon>
        <taxon>Acetobacteraceae</taxon>
        <taxon>Acetobacter</taxon>
    </lineage>
</organism>
<comment type="caution">
    <text evidence="8">The sequence shown here is derived from an EMBL/GenBank/DDBJ whole genome shotgun (WGS) entry which is preliminary data.</text>
</comment>
<sequence length="305" mass="32466">MQPSTAPSVKFVSRQEMILIGITMLWGATFLIIHNTMRFTGPLFFVGLRFITAGVMSVILFRKSLGGLNRHELKAGCCIGVSVFLGYSLQTLGLKTISGTQSAFITALYVPMVPFLQWAVLRRRPHAMSWIGVACAFIGLLLLTGADAVSGVGFSAGEGATFLSAVAIAAEIILISRFALSVDSRRVTMVQLLVAGILALIAMPIAGESVPPFSWVWLVAAIGLGAMSAIIQFAMNWAQKTVSATRATVIYAAEPVWAGLVGRIAGERLPFSALIGAGMILVGVLASEIRLPRSRKNAKPVQETT</sequence>
<dbReference type="Pfam" id="PF00892">
    <property type="entry name" value="EamA"/>
    <property type="match status" value="2"/>
</dbReference>
<dbReference type="Proteomes" id="UP000194641">
    <property type="component" value="Unassembled WGS sequence"/>
</dbReference>
<dbReference type="InterPro" id="IPR051258">
    <property type="entry name" value="Diverse_Substrate_Transporter"/>
</dbReference>